<evidence type="ECO:0000313" key="1">
    <source>
        <dbReference type="EMBL" id="CAK9271120.1"/>
    </source>
</evidence>
<dbReference type="PANTHER" id="PTHR37067">
    <property type="entry name" value="PX DOMAIN-CONTAINING PROTEIN"/>
    <property type="match status" value="1"/>
</dbReference>
<proteinExistence type="predicted"/>
<name>A0ABP0X0C4_9BRYO</name>
<protein>
    <submittedName>
        <fullName evidence="1">Uncharacterized protein</fullName>
    </submittedName>
</protein>
<gene>
    <name evidence="1" type="ORF">CSSPJE1EN1_LOCUS16598</name>
</gene>
<keyword evidence="2" id="KW-1185">Reference proteome</keyword>
<dbReference type="EMBL" id="OZ020098">
    <property type="protein sequence ID" value="CAK9271120.1"/>
    <property type="molecule type" value="Genomic_DNA"/>
</dbReference>
<reference evidence="1" key="1">
    <citation type="submission" date="2024-02" db="EMBL/GenBank/DDBJ databases">
        <authorList>
            <consortium name="ELIXIR-Norway"/>
            <consortium name="Elixir Norway"/>
        </authorList>
    </citation>
    <scope>NUCLEOTIDE SEQUENCE</scope>
</reference>
<accession>A0ABP0X0C4</accession>
<sequence>MSKEVAKRGTQFQPNHSLDFAVERIDTSSSSTACCLFCVHEGHKVLSVGAGSSRKRKRTDKIKYFNALFQPHKYRNHHEGQHVASWEEYQKLSKEDKAKYFDGKKKLTETLHAFIDLSEDSVTYTINASIVKVIIGELFFRKGDDADSDNDDEEEDMDEQAIAKNATLLAKQKQHAMKLFVKLDGADIYTVKIKGLMRFDLALDHISIGLSFRQAALAIQHAKDRTKTTKLGGVNDLMVAQWV</sequence>
<organism evidence="1 2">
    <name type="scientific">Sphagnum jensenii</name>
    <dbReference type="NCBI Taxonomy" id="128206"/>
    <lineage>
        <taxon>Eukaryota</taxon>
        <taxon>Viridiplantae</taxon>
        <taxon>Streptophyta</taxon>
        <taxon>Embryophyta</taxon>
        <taxon>Bryophyta</taxon>
        <taxon>Sphagnophytina</taxon>
        <taxon>Sphagnopsida</taxon>
        <taxon>Sphagnales</taxon>
        <taxon>Sphagnaceae</taxon>
        <taxon>Sphagnum</taxon>
    </lineage>
</organism>
<dbReference type="PANTHER" id="PTHR37067:SF3">
    <property type="entry name" value="PX DOMAIN-CONTAINING PROTEIN"/>
    <property type="match status" value="1"/>
</dbReference>
<evidence type="ECO:0000313" key="2">
    <source>
        <dbReference type="Proteomes" id="UP001497444"/>
    </source>
</evidence>
<dbReference type="Proteomes" id="UP001497444">
    <property type="component" value="Chromosome 3"/>
</dbReference>